<dbReference type="AlphaFoldDB" id="A0A433UQK4"/>
<feature type="binding site" evidence="6">
    <location>
        <position position="153"/>
    </location>
    <ligand>
        <name>Fe cation</name>
        <dbReference type="ChEBI" id="CHEBI:24875"/>
    </ligand>
</feature>
<feature type="binding site" evidence="6">
    <location>
        <position position="107"/>
    </location>
    <ligand>
        <name>Fe cation</name>
        <dbReference type="ChEBI" id="CHEBI:24875"/>
    </ligand>
</feature>
<dbReference type="EMBL" id="RSCM01000008">
    <property type="protein sequence ID" value="RUS96123.1"/>
    <property type="molecule type" value="Genomic_DNA"/>
</dbReference>
<keyword evidence="5 6" id="KW-0408">Iron</keyword>
<accession>A0A433UQK4</accession>
<dbReference type="Proteomes" id="UP000276103">
    <property type="component" value="Unassembled WGS sequence"/>
</dbReference>
<dbReference type="InterPro" id="IPR036821">
    <property type="entry name" value="Peptide_deformylase_sf"/>
</dbReference>
<dbReference type="CDD" id="cd00487">
    <property type="entry name" value="Pep_deformylase"/>
    <property type="match status" value="1"/>
</dbReference>
<dbReference type="NCBIfam" id="NF001159">
    <property type="entry name" value="PRK00150.1-3"/>
    <property type="match status" value="1"/>
</dbReference>
<dbReference type="GO" id="GO:0046872">
    <property type="term" value="F:metal ion binding"/>
    <property type="evidence" value="ECO:0007669"/>
    <property type="project" value="UniProtKB-KW"/>
</dbReference>
<name>A0A433UQK4_ANAVA</name>
<dbReference type="GO" id="GO:0006412">
    <property type="term" value="P:translation"/>
    <property type="evidence" value="ECO:0007669"/>
    <property type="project" value="UniProtKB-UniRule"/>
</dbReference>
<comment type="function">
    <text evidence="6">Removes the formyl group from the N-terminal Met of newly synthesized proteins. Requires at least a dipeptide for an efficient rate of reaction. N-terminal L-methionine is a prerequisite for activity but the enzyme has broad specificity at other positions.</text>
</comment>
<dbReference type="InterPro" id="IPR023635">
    <property type="entry name" value="Peptide_deformylase"/>
</dbReference>
<dbReference type="EC" id="3.5.1.88" evidence="6"/>
<reference evidence="7 8" key="1">
    <citation type="journal article" date="2019" name="Genome Biol. Evol.">
        <title>Day and night: Metabolic profiles and evolutionary relationships of six axenic non-marine cyanobacteria.</title>
        <authorList>
            <person name="Will S.E."/>
            <person name="Henke P."/>
            <person name="Boedeker C."/>
            <person name="Huang S."/>
            <person name="Brinkmann H."/>
            <person name="Rohde M."/>
            <person name="Jarek M."/>
            <person name="Friedl T."/>
            <person name="Seufert S."/>
            <person name="Schumacher M."/>
            <person name="Overmann J."/>
            <person name="Neumann-Schaal M."/>
            <person name="Petersen J."/>
        </authorList>
    </citation>
    <scope>NUCLEOTIDE SEQUENCE [LARGE SCALE GENOMIC DNA]</scope>
    <source>
        <strain evidence="7 8">SAG 1403-4b</strain>
    </source>
</reference>
<gene>
    <name evidence="6 7" type="primary">def</name>
    <name evidence="7" type="ORF">DSM107003_27850</name>
</gene>
<proteinExistence type="inferred from homology"/>
<organism evidence="7 8">
    <name type="scientific">Trichormus variabilis SAG 1403-4b</name>
    <dbReference type="NCBI Taxonomy" id="447716"/>
    <lineage>
        <taxon>Bacteria</taxon>
        <taxon>Bacillati</taxon>
        <taxon>Cyanobacteriota</taxon>
        <taxon>Cyanophyceae</taxon>
        <taxon>Nostocales</taxon>
        <taxon>Nostocaceae</taxon>
        <taxon>Trichormus</taxon>
    </lineage>
</organism>
<comment type="similarity">
    <text evidence="1 6">Belongs to the polypeptide deformylase family.</text>
</comment>
<evidence type="ECO:0000256" key="5">
    <source>
        <dbReference type="ARBA" id="ARBA00023004"/>
    </source>
</evidence>
<sequence>MPSDIAVEKKKLKNPPLRLHYLGDRVLRQPAKRVTKIDDELRQLVREMLQTMYSEDGIGLAAPQVGINKQLIVIDCQPDKPEHPPLVLINPVIKQVSSELCVAQEGCLSIPKVYLDVKRPQVVEIAYKDEYGRPQTLKADDLLGRCILHEMDHLNGVVFVDRVENSLTLAQELSKNGFSYQAVKPVA</sequence>
<evidence type="ECO:0000256" key="3">
    <source>
        <dbReference type="ARBA" id="ARBA00022801"/>
    </source>
</evidence>
<dbReference type="PIRSF" id="PIRSF004749">
    <property type="entry name" value="Pep_def"/>
    <property type="match status" value="1"/>
</dbReference>
<keyword evidence="3 6" id="KW-0378">Hydrolase</keyword>
<evidence type="ECO:0000256" key="1">
    <source>
        <dbReference type="ARBA" id="ARBA00010759"/>
    </source>
</evidence>
<evidence type="ECO:0000256" key="6">
    <source>
        <dbReference type="HAMAP-Rule" id="MF_00163"/>
    </source>
</evidence>
<comment type="catalytic activity">
    <reaction evidence="6">
        <text>N-terminal N-formyl-L-methionyl-[peptide] + H2O = N-terminal L-methionyl-[peptide] + formate</text>
        <dbReference type="Rhea" id="RHEA:24420"/>
        <dbReference type="Rhea" id="RHEA-COMP:10639"/>
        <dbReference type="Rhea" id="RHEA-COMP:10640"/>
        <dbReference type="ChEBI" id="CHEBI:15377"/>
        <dbReference type="ChEBI" id="CHEBI:15740"/>
        <dbReference type="ChEBI" id="CHEBI:49298"/>
        <dbReference type="ChEBI" id="CHEBI:64731"/>
        <dbReference type="EC" id="3.5.1.88"/>
    </reaction>
</comment>
<comment type="caution">
    <text evidence="7">The sequence shown here is derived from an EMBL/GenBank/DDBJ whole genome shotgun (WGS) entry which is preliminary data.</text>
</comment>
<dbReference type="PANTHER" id="PTHR10458:SF22">
    <property type="entry name" value="PEPTIDE DEFORMYLASE"/>
    <property type="match status" value="1"/>
</dbReference>
<dbReference type="RefSeq" id="WP_127054702.1">
    <property type="nucleotide sequence ID" value="NZ_RSCM01000008.1"/>
</dbReference>
<keyword evidence="8" id="KW-1185">Reference proteome</keyword>
<evidence type="ECO:0000256" key="4">
    <source>
        <dbReference type="ARBA" id="ARBA00022917"/>
    </source>
</evidence>
<dbReference type="GO" id="GO:0042586">
    <property type="term" value="F:peptide deformylase activity"/>
    <property type="evidence" value="ECO:0007669"/>
    <property type="project" value="UniProtKB-UniRule"/>
</dbReference>
<evidence type="ECO:0000313" key="8">
    <source>
        <dbReference type="Proteomes" id="UP000276103"/>
    </source>
</evidence>
<dbReference type="PANTHER" id="PTHR10458">
    <property type="entry name" value="PEPTIDE DEFORMYLASE"/>
    <property type="match status" value="1"/>
</dbReference>
<comment type="cofactor">
    <cofactor evidence="6">
        <name>Fe(2+)</name>
        <dbReference type="ChEBI" id="CHEBI:29033"/>
    </cofactor>
    <text evidence="6">Binds 1 Fe(2+) ion.</text>
</comment>
<keyword evidence="4 6" id="KW-0648">Protein biosynthesis</keyword>
<dbReference type="Pfam" id="PF01327">
    <property type="entry name" value="Pep_deformylase"/>
    <property type="match status" value="1"/>
</dbReference>
<dbReference type="SUPFAM" id="SSF56420">
    <property type="entry name" value="Peptide deformylase"/>
    <property type="match status" value="1"/>
</dbReference>
<feature type="binding site" evidence="6">
    <location>
        <position position="149"/>
    </location>
    <ligand>
        <name>Fe cation</name>
        <dbReference type="ChEBI" id="CHEBI:24875"/>
    </ligand>
</feature>
<evidence type="ECO:0000313" key="7">
    <source>
        <dbReference type="EMBL" id="RUS96123.1"/>
    </source>
</evidence>
<dbReference type="OrthoDB" id="9784988at2"/>
<feature type="active site" evidence="6">
    <location>
        <position position="150"/>
    </location>
</feature>
<dbReference type="FunFam" id="3.90.45.10:FF:000005">
    <property type="entry name" value="Peptide deformylase"/>
    <property type="match status" value="1"/>
</dbReference>
<dbReference type="NCBIfam" id="TIGR00079">
    <property type="entry name" value="pept_deformyl"/>
    <property type="match status" value="1"/>
</dbReference>
<dbReference type="Gene3D" id="3.90.45.10">
    <property type="entry name" value="Peptide deformylase"/>
    <property type="match status" value="1"/>
</dbReference>
<evidence type="ECO:0000256" key="2">
    <source>
        <dbReference type="ARBA" id="ARBA00022723"/>
    </source>
</evidence>
<dbReference type="HAMAP" id="MF_00163">
    <property type="entry name" value="Pep_deformylase"/>
    <property type="match status" value="1"/>
</dbReference>
<keyword evidence="2 6" id="KW-0479">Metal-binding</keyword>
<dbReference type="PRINTS" id="PR01576">
    <property type="entry name" value="PDEFORMYLASE"/>
</dbReference>
<protein>
    <recommendedName>
        <fullName evidence="6">Peptide deformylase</fullName>
        <shortName evidence="6">PDF</shortName>
        <ecNumber evidence="6">3.5.1.88</ecNumber>
    </recommendedName>
    <alternativeName>
        <fullName evidence="6">Polypeptide deformylase</fullName>
    </alternativeName>
</protein>